<dbReference type="Proteomes" id="UP000482960">
    <property type="component" value="Unassembled WGS sequence"/>
</dbReference>
<comment type="caution">
    <text evidence="3">The sequence shown here is derived from an EMBL/GenBank/DDBJ whole genome shotgun (WGS) entry which is preliminary data.</text>
</comment>
<evidence type="ECO:0008006" key="5">
    <source>
        <dbReference type="Google" id="ProtNLM"/>
    </source>
</evidence>
<feature type="transmembrane region" description="Helical" evidence="2">
    <location>
        <begin position="49"/>
        <end position="72"/>
    </location>
</feature>
<reference evidence="3 4" key="1">
    <citation type="submission" date="2020-03" db="EMBL/GenBank/DDBJ databases">
        <title>Whole genome shotgun sequence of Phytohabitans rumicis NBRC 108638.</title>
        <authorList>
            <person name="Komaki H."/>
            <person name="Tamura T."/>
        </authorList>
    </citation>
    <scope>NUCLEOTIDE SEQUENCE [LARGE SCALE GENOMIC DNA]</scope>
    <source>
        <strain evidence="3 4">NBRC 108638</strain>
    </source>
</reference>
<feature type="transmembrane region" description="Helical" evidence="2">
    <location>
        <begin position="6"/>
        <end position="28"/>
    </location>
</feature>
<sequence length="153" mass="16048">MNVVAQVAALVAGLIHIMIFSMESVLFGRPAVHATFGVRAGDLAAVRPWAFNQGFYNLFLALGALGGLVVVWSSDDSAGRAVVVFACASMLAAALVLLASNLRMARAAAIQGLAPWWPWLSPSPEPGWGFGGPGRPEKPVRLDVFSGHPGPQN</sequence>
<reference evidence="3 4" key="2">
    <citation type="submission" date="2020-03" db="EMBL/GenBank/DDBJ databases">
        <authorList>
            <person name="Ichikawa N."/>
            <person name="Kimura A."/>
            <person name="Kitahashi Y."/>
            <person name="Uohara A."/>
        </authorList>
    </citation>
    <scope>NUCLEOTIDE SEQUENCE [LARGE SCALE GENOMIC DNA]</scope>
    <source>
        <strain evidence="3 4">NBRC 108638</strain>
    </source>
</reference>
<protein>
    <recommendedName>
        <fullName evidence="5">DUF1304 domain-containing protein</fullName>
    </recommendedName>
</protein>
<keyword evidence="2" id="KW-1133">Transmembrane helix</keyword>
<dbReference type="Pfam" id="PF06993">
    <property type="entry name" value="DUF1304"/>
    <property type="match status" value="1"/>
</dbReference>
<organism evidence="3 4">
    <name type="scientific">Phytohabitans rumicis</name>
    <dbReference type="NCBI Taxonomy" id="1076125"/>
    <lineage>
        <taxon>Bacteria</taxon>
        <taxon>Bacillati</taxon>
        <taxon>Actinomycetota</taxon>
        <taxon>Actinomycetes</taxon>
        <taxon>Micromonosporales</taxon>
        <taxon>Micromonosporaceae</taxon>
    </lineage>
</organism>
<gene>
    <name evidence="3" type="ORF">Prum_077500</name>
</gene>
<dbReference type="EMBL" id="BLPG01000001">
    <property type="protein sequence ID" value="GFJ94108.1"/>
    <property type="molecule type" value="Genomic_DNA"/>
</dbReference>
<evidence type="ECO:0000256" key="2">
    <source>
        <dbReference type="SAM" id="Phobius"/>
    </source>
</evidence>
<name>A0A6V8LGT7_9ACTN</name>
<feature type="transmembrane region" description="Helical" evidence="2">
    <location>
        <begin position="78"/>
        <end position="99"/>
    </location>
</feature>
<proteinExistence type="predicted"/>
<evidence type="ECO:0000256" key="1">
    <source>
        <dbReference type="SAM" id="MobiDB-lite"/>
    </source>
</evidence>
<keyword evidence="2" id="KW-0812">Transmembrane</keyword>
<dbReference type="InterPro" id="IPR009732">
    <property type="entry name" value="DUF1304"/>
</dbReference>
<accession>A0A6V8LGT7</accession>
<dbReference type="AlphaFoldDB" id="A0A6V8LGT7"/>
<evidence type="ECO:0000313" key="3">
    <source>
        <dbReference type="EMBL" id="GFJ94108.1"/>
    </source>
</evidence>
<keyword evidence="4" id="KW-1185">Reference proteome</keyword>
<keyword evidence="2" id="KW-0472">Membrane</keyword>
<evidence type="ECO:0000313" key="4">
    <source>
        <dbReference type="Proteomes" id="UP000482960"/>
    </source>
</evidence>
<dbReference type="RefSeq" id="WP_173081045.1">
    <property type="nucleotide sequence ID" value="NZ_BLPG01000001.1"/>
</dbReference>
<feature type="region of interest" description="Disordered" evidence="1">
    <location>
        <begin position="128"/>
        <end position="153"/>
    </location>
</feature>